<keyword evidence="8 9" id="KW-0472">Membrane</keyword>
<evidence type="ECO:0000256" key="11">
    <source>
        <dbReference type="SAM" id="MobiDB-lite"/>
    </source>
</evidence>
<keyword evidence="15" id="KW-1185">Reference proteome</keyword>
<dbReference type="InterPro" id="IPR005665">
    <property type="entry name" value="SecF_bac"/>
</dbReference>
<dbReference type="FunFam" id="1.20.1640.10:FF:000004">
    <property type="entry name" value="Protein translocase subunit SecD"/>
    <property type="match status" value="1"/>
</dbReference>
<dbReference type="InterPro" id="IPR055344">
    <property type="entry name" value="SecD_SecF_C_bact"/>
</dbReference>
<keyword evidence="5 9" id="KW-0653">Protein transport</keyword>
<feature type="compositionally biased region" description="Low complexity" evidence="11">
    <location>
        <begin position="793"/>
        <end position="810"/>
    </location>
</feature>
<feature type="transmembrane region" description="Helical" evidence="9">
    <location>
        <begin position="627"/>
        <end position="645"/>
    </location>
</feature>
<comment type="subunit">
    <text evidence="9">Forms a complex with SecF. Part of the essential Sec protein translocation apparatus which comprises SecA, SecYEG and auxiliary proteins SecDF. Other proteins may also be involved.</text>
</comment>
<name>A0A517NS00_9BACT</name>
<feature type="domain" description="SecDF P1 head subdomain" evidence="13">
    <location>
        <begin position="316"/>
        <end position="418"/>
    </location>
</feature>
<dbReference type="Pfam" id="PF22599">
    <property type="entry name" value="SecDF_P1_head"/>
    <property type="match status" value="1"/>
</dbReference>
<evidence type="ECO:0000256" key="6">
    <source>
        <dbReference type="ARBA" id="ARBA00022989"/>
    </source>
</evidence>
<dbReference type="PRINTS" id="PR01755">
    <property type="entry name" value="SECFTRNLCASE"/>
</dbReference>
<evidence type="ECO:0000256" key="2">
    <source>
        <dbReference type="ARBA" id="ARBA00022448"/>
    </source>
</evidence>
<feature type="region of interest" description="Disordered" evidence="11">
    <location>
        <begin position="778"/>
        <end position="828"/>
    </location>
</feature>
<dbReference type="InterPro" id="IPR022813">
    <property type="entry name" value="SecD/SecF_arch_bac"/>
</dbReference>
<feature type="compositionally biased region" description="Acidic residues" evidence="11">
    <location>
        <begin position="778"/>
        <end position="792"/>
    </location>
</feature>
<feature type="domain" description="Protein export membrane protein SecD/SecF C-terminal" evidence="12">
    <location>
        <begin position="916"/>
        <end position="1111"/>
    </location>
</feature>
<keyword evidence="2 9" id="KW-0813">Transport</keyword>
<comment type="similarity">
    <text evidence="10">Belongs to the SecD/SecF family. SecF subfamily.</text>
</comment>
<evidence type="ECO:0000313" key="15">
    <source>
        <dbReference type="Proteomes" id="UP000319817"/>
    </source>
</evidence>
<dbReference type="EMBL" id="CP036526">
    <property type="protein sequence ID" value="QDT09918.1"/>
    <property type="molecule type" value="Genomic_DNA"/>
</dbReference>
<reference evidence="14 15" key="1">
    <citation type="submission" date="2019-02" db="EMBL/GenBank/DDBJ databases">
        <title>Deep-cultivation of Planctomycetes and their phenomic and genomic characterization uncovers novel biology.</title>
        <authorList>
            <person name="Wiegand S."/>
            <person name="Jogler M."/>
            <person name="Boedeker C."/>
            <person name="Pinto D."/>
            <person name="Vollmers J."/>
            <person name="Rivas-Marin E."/>
            <person name="Kohn T."/>
            <person name="Peeters S.H."/>
            <person name="Heuer A."/>
            <person name="Rast P."/>
            <person name="Oberbeckmann S."/>
            <person name="Bunk B."/>
            <person name="Jeske O."/>
            <person name="Meyerdierks A."/>
            <person name="Storesund J.E."/>
            <person name="Kallscheuer N."/>
            <person name="Luecker S."/>
            <person name="Lage O.M."/>
            <person name="Pohl T."/>
            <person name="Merkel B.J."/>
            <person name="Hornburger P."/>
            <person name="Mueller R.-W."/>
            <person name="Bruemmer F."/>
            <person name="Labrenz M."/>
            <person name="Spormann A.M."/>
            <person name="Op den Camp H."/>
            <person name="Overmann J."/>
            <person name="Amann R."/>
            <person name="Jetten M.S.M."/>
            <person name="Mascher T."/>
            <person name="Medema M.H."/>
            <person name="Devos D.P."/>
            <person name="Kaster A.-K."/>
            <person name="Ovreas L."/>
            <person name="Rohde M."/>
            <person name="Galperin M.Y."/>
            <person name="Jogler C."/>
        </authorList>
    </citation>
    <scope>NUCLEOTIDE SEQUENCE [LARGE SCALE GENOMIC DNA]</scope>
    <source>
        <strain evidence="14 15">K23_9</strain>
    </source>
</reference>
<evidence type="ECO:0000256" key="5">
    <source>
        <dbReference type="ARBA" id="ARBA00022927"/>
    </source>
</evidence>
<dbReference type="SUPFAM" id="SSF82866">
    <property type="entry name" value="Multidrug efflux transporter AcrB transmembrane domain"/>
    <property type="match status" value="2"/>
</dbReference>
<evidence type="ECO:0000313" key="14">
    <source>
        <dbReference type="EMBL" id="QDT09918.1"/>
    </source>
</evidence>
<evidence type="ECO:0000256" key="4">
    <source>
        <dbReference type="ARBA" id="ARBA00022692"/>
    </source>
</evidence>
<dbReference type="NCBIfam" id="TIGR00916">
    <property type="entry name" value="2A0604s01"/>
    <property type="match status" value="1"/>
</dbReference>
<dbReference type="Proteomes" id="UP000319817">
    <property type="component" value="Chromosome"/>
</dbReference>
<evidence type="ECO:0000256" key="1">
    <source>
        <dbReference type="ARBA" id="ARBA00004651"/>
    </source>
</evidence>
<keyword evidence="3 9" id="KW-1003">Cell membrane</keyword>
<feature type="domain" description="Protein export membrane protein SecD/SecF C-terminal" evidence="12">
    <location>
        <begin position="423"/>
        <end position="588"/>
    </location>
</feature>
<feature type="transmembrane region" description="Helical" evidence="9">
    <location>
        <begin position="492"/>
        <end position="513"/>
    </location>
</feature>
<keyword evidence="4 9" id="KW-0812">Transmembrane</keyword>
<evidence type="ECO:0000256" key="8">
    <source>
        <dbReference type="ARBA" id="ARBA00023136"/>
    </source>
</evidence>
<evidence type="ECO:0000256" key="7">
    <source>
        <dbReference type="ARBA" id="ARBA00023010"/>
    </source>
</evidence>
<dbReference type="PANTHER" id="PTHR30081:SF1">
    <property type="entry name" value="PROTEIN TRANSLOCASE SUBUNIT SECD"/>
    <property type="match status" value="1"/>
</dbReference>
<dbReference type="GO" id="GO:0006605">
    <property type="term" value="P:protein targeting"/>
    <property type="evidence" value="ECO:0007669"/>
    <property type="project" value="UniProtKB-UniRule"/>
</dbReference>
<comment type="similarity">
    <text evidence="9">Belongs to the SecD/SecF family. SecD subfamily.</text>
</comment>
<feature type="transmembrane region" description="Helical" evidence="9">
    <location>
        <begin position="1058"/>
        <end position="1076"/>
    </location>
</feature>
<evidence type="ECO:0000259" key="12">
    <source>
        <dbReference type="Pfam" id="PF02355"/>
    </source>
</evidence>
<dbReference type="GO" id="GO:0065002">
    <property type="term" value="P:intracellular protein transmembrane transport"/>
    <property type="evidence" value="ECO:0007669"/>
    <property type="project" value="UniProtKB-UniRule"/>
</dbReference>
<dbReference type="GO" id="GO:0043952">
    <property type="term" value="P:protein transport by the Sec complex"/>
    <property type="evidence" value="ECO:0007669"/>
    <property type="project" value="UniProtKB-UniRule"/>
</dbReference>
<dbReference type="GO" id="GO:0015450">
    <property type="term" value="F:protein-transporting ATPase activity"/>
    <property type="evidence" value="ECO:0007669"/>
    <property type="project" value="InterPro"/>
</dbReference>
<dbReference type="Gene3D" id="3.30.70.3220">
    <property type="match status" value="1"/>
</dbReference>
<feature type="transmembrane region" description="Helical" evidence="9">
    <location>
        <begin position="534"/>
        <end position="559"/>
    </location>
</feature>
<dbReference type="Pfam" id="PF02355">
    <property type="entry name" value="SecD_SecF_C"/>
    <property type="match status" value="2"/>
</dbReference>
<feature type="compositionally biased region" description="Polar residues" evidence="11">
    <location>
        <begin position="817"/>
        <end position="828"/>
    </location>
</feature>
<accession>A0A517NS00</accession>
<evidence type="ECO:0000256" key="3">
    <source>
        <dbReference type="ARBA" id="ARBA00022475"/>
    </source>
</evidence>
<feature type="transmembrane region" description="Helical" evidence="9">
    <location>
        <begin position="442"/>
        <end position="461"/>
    </location>
</feature>
<keyword evidence="7 9" id="KW-0811">Translocation</keyword>
<keyword evidence="6 9" id="KW-1133">Transmembrane helix</keyword>
<protein>
    <recommendedName>
        <fullName evidence="9 10">Multifunctional fusion protein</fullName>
    </recommendedName>
    <domain>
        <recommendedName>
            <fullName evidence="9">Protein translocase subunit SecD</fullName>
        </recommendedName>
    </domain>
    <domain>
        <recommendedName>
            <fullName evidence="10">Protein-export membrane protein SecF</fullName>
        </recommendedName>
    </domain>
</protein>
<dbReference type="Gene3D" id="3.30.1360.200">
    <property type="match status" value="1"/>
</dbReference>
<dbReference type="NCBIfam" id="TIGR00966">
    <property type="entry name" value="transloc_SecF"/>
    <property type="match status" value="1"/>
</dbReference>
<dbReference type="AlphaFoldDB" id="A0A517NS00"/>
<feature type="transmembrane region" description="Helical" evidence="9">
    <location>
        <begin position="466"/>
        <end position="486"/>
    </location>
</feature>
<dbReference type="RefSeq" id="WP_419189849.1">
    <property type="nucleotide sequence ID" value="NZ_CP036526.1"/>
</dbReference>
<feature type="transmembrane region" description="Helical" evidence="9">
    <location>
        <begin position="967"/>
        <end position="992"/>
    </location>
</feature>
<dbReference type="Gene3D" id="1.20.1640.10">
    <property type="entry name" value="Multidrug efflux transporter AcrB transmembrane domain"/>
    <property type="match status" value="2"/>
</dbReference>
<comment type="subunit">
    <text evidence="10">Forms a complex with SecD. Part of the essential Sec protein translocation apparatus which comprises SecA, SecYEG and auxiliary proteins SecDF. Other proteins may also be involved.</text>
</comment>
<organism evidence="14 15">
    <name type="scientific">Stieleria marina</name>
    <dbReference type="NCBI Taxonomy" id="1930275"/>
    <lineage>
        <taxon>Bacteria</taxon>
        <taxon>Pseudomonadati</taxon>
        <taxon>Planctomycetota</taxon>
        <taxon>Planctomycetia</taxon>
        <taxon>Pirellulales</taxon>
        <taxon>Pirellulaceae</taxon>
        <taxon>Stieleria</taxon>
    </lineage>
</organism>
<evidence type="ECO:0000259" key="13">
    <source>
        <dbReference type="Pfam" id="PF22599"/>
    </source>
</evidence>
<dbReference type="InterPro" id="IPR022646">
    <property type="entry name" value="SecD/SecF_CS"/>
</dbReference>
<dbReference type="InterPro" id="IPR022645">
    <property type="entry name" value="SecD/SecF_bac"/>
</dbReference>
<dbReference type="HAMAP" id="MF_01464_B">
    <property type="entry name" value="SecF_B"/>
    <property type="match status" value="1"/>
</dbReference>
<feature type="transmembrane region" description="Helical" evidence="9">
    <location>
        <begin position="939"/>
        <end position="960"/>
    </location>
</feature>
<dbReference type="NCBIfam" id="TIGR01129">
    <property type="entry name" value="secD"/>
    <property type="match status" value="1"/>
</dbReference>
<feature type="transmembrane region" description="Helical" evidence="9">
    <location>
        <begin position="1004"/>
        <end position="1023"/>
    </location>
</feature>
<dbReference type="InterPro" id="IPR048634">
    <property type="entry name" value="SecD_SecF_C"/>
</dbReference>
<dbReference type="HAMAP" id="MF_01463_B">
    <property type="entry name" value="SecD_B"/>
    <property type="match status" value="1"/>
</dbReference>
<comment type="subcellular location">
    <subcellularLocation>
        <location evidence="1 9">Cell membrane</location>
        <topology evidence="1 9">Multi-pass membrane protein</topology>
    </subcellularLocation>
</comment>
<dbReference type="InterPro" id="IPR005791">
    <property type="entry name" value="SecD"/>
</dbReference>
<dbReference type="InterPro" id="IPR054384">
    <property type="entry name" value="SecDF_P1_head"/>
</dbReference>
<proteinExistence type="inferred from homology"/>
<evidence type="ECO:0000256" key="9">
    <source>
        <dbReference type="HAMAP-Rule" id="MF_01463"/>
    </source>
</evidence>
<comment type="caution">
    <text evidence="9">Lacks conserved residue(s) required for the propagation of feature annotation.</text>
</comment>
<feature type="transmembrane region" description="Helical" evidence="9">
    <location>
        <begin position="565"/>
        <end position="584"/>
    </location>
</feature>
<dbReference type="GO" id="GO:0005886">
    <property type="term" value="C:plasma membrane"/>
    <property type="evidence" value="ECO:0007669"/>
    <property type="project" value="UniProtKB-SubCell"/>
</dbReference>
<dbReference type="PANTHER" id="PTHR30081">
    <property type="entry name" value="PROTEIN-EXPORT MEMBRANE PROTEIN SEC"/>
    <property type="match status" value="1"/>
</dbReference>
<comment type="function">
    <text evidence="9">Part of the Sec protein translocase complex. Interacts with the SecYEG preprotein conducting channel. SecDF uses the proton motive force (PMF) to complete protein translocation after the ATP-dependent function of SecA.</text>
</comment>
<feature type="transmembrane region" description="Helical" evidence="9">
    <location>
        <begin position="1082"/>
        <end position="1110"/>
    </location>
</feature>
<feature type="transmembrane region" description="Helical" evidence="9">
    <location>
        <begin position="96"/>
        <end position="114"/>
    </location>
</feature>
<dbReference type="Pfam" id="PF07549">
    <property type="entry name" value="Sec_GG"/>
    <property type="match status" value="2"/>
</dbReference>
<gene>
    <name evidence="9" type="primary">secD</name>
    <name evidence="10" type="synonym">secF</name>
    <name evidence="14" type="ORF">K239x_18710</name>
</gene>
<sequence>MDCSFLADWLPAFSIHGSNMLGAITDFAMPLAQAADNNAVLEKVAVTSAGAAPVEEGISWKQYGALAIALAVMILPFIVGSRLAKMFKMPNYGTRFGFVILAILASVVILVQRLPGLGVDLRGGTILVYEIDPSKNIGVDGDTGTRIKSEDLIEPLTRRINPSGTREIVLRPYGETEIEVIVPEVDQREVDQIKIKMAEAGILRFAILNNQRDHSRQIDLARTQADSPEQNLRTQSVVQDVDGTIVGRWAAIDRELVDEGELAPFRVNVGDAVVRNPQTGAIIQMPPSVMGENGETKQAQWVDQQGMSGLEVLMIVDPLLDVKGEDLAFTTSTYDQNGAPAVAFNLTDQGSGKFFALTTNNAPTGTFQRQLGIVLDDKLLSAPNILQPIRKEGRITGRFTREEVDSLVAILKAGQLPAALTKQPIAENQIDATLGADTIKKGVYAIGTSLALVLVFILFYYRFAGVVACIALILNLAMILATMVLINQPLTLPGLAGLVLTVGMSVDANVLIFERIREELKKGAADRMAVRNGFAKATVTIVDANLTTLITAIVLYAIGTDQIRGFAVTLILGILFSMFTAIYMSRTFFDFAERHGFLTLSMSDGVNSLRSAVSGDGNLDFIGKGKLTLALSAVLICVGVGSLFARGNGILDIDFAGGSSVQFKLDKPTDSETVRSIVGKVMDNGDDDPIDFTVNGVSMEGADAQTVYKVDSSFEEVDQLKDAIRKAFEEDGSVGLVSYNVAIKPADQSNASKFKSRSKTKNGNGVMLTAFYPQDDVETDAAADPPTDEADSDSAASDDATAADATAALGDDPEGDTGNTGTVETPGTLTYSTAIMELGIASEKDGAAVNEATLIDEITRAAETASVPLNEKTIELTPQGEGADEWSTGSSLTFSKWKIRLPMKAESADKIMANLEQNLGTEPVWISSSKVGKRVAGDMISRALGSLFASLLCIIGYIWFRFQRVIYGLAAVAALLHDVLITLGAIAVSYWLADALGFLLIDPFKISLTVVAALLTIIGYSLNDTIVVFDRIRETKGKAPRLTGEMINTSINQTLSRTLLTSVTTLIVVVLLYAFGGEGIHAFAFALVVGVLVGTYSSIFVASPILLWLIERQEGKDVAGA</sequence>
<feature type="transmembrane region" description="Helical" evidence="9">
    <location>
        <begin position="63"/>
        <end position="84"/>
    </location>
</feature>
<evidence type="ECO:0000256" key="10">
    <source>
        <dbReference type="HAMAP-Rule" id="MF_01464"/>
    </source>
</evidence>